<name>A0AAW7IVE2_9BACI</name>
<sequence length="86" mass="10221">MGWIPYVNEVNELFSINPYAEYKGELFPVSEERTTGKVLLDTTNTELAIKMGFERTDKYIYPNMWNRIKWELPRRGGLIQLINFFI</sequence>
<dbReference type="Proteomes" id="UP001234602">
    <property type="component" value="Unassembled WGS sequence"/>
</dbReference>
<gene>
    <name evidence="1" type="ORF">QUF89_26205</name>
</gene>
<dbReference type="AlphaFoldDB" id="A0AAW7IVE2"/>
<reference evidence="1" key="1">
    <citation type="submission" date="2023-06" db="EMBL/GenBank/DDBJ databases">
        <title>Comparative genomics of Bacillaceae isolates and their secondary metabolite potential.</title>
        <authorList>
            <person name="Song L."/>
            <person name="Nielsen L.J."/>
            <person name="Mohite O."/>
            <person name="Xu X."/>
            <person name="Weber T."/>
            <person name="Kovacs A.T."/>
        </authorList>
    </citation>
    <scope>NUCLEOTIDE SEQUENCE</scope>
    <source>
        <strain evidence="1">D8_B_37</strain>
    </source>
</reference>
<dbReference type="EMBL" id="JAUCEY010000008">
    <property type="protein sequence ID" value="MDM5455582.1"/>
    <property type="molecule type" value="Genomic_DNA"/>
</dbReference>
<evidence type="ECO:0000313" key="2">
    <source>
        <dbReference type="Proteomes" id="UP001234602"/>
    </source>
</evidence>
<evidence type="ECO:0000313" key="1">
    <source>
        <dbReference type="EMBL" id="MDM5455582.1"/>
    </source>
</evidence>
<dbReference type="KEGG" id="bsj:UP17_02235"/>
<comment type="caution">
    <text evidence="1">The sequence shown here is derived from an EMBL/GenBank/DDBJ whole genome shotgun (WGS) entry which is preliminary data.</text>
</comment>
<organism evidence="1 2">
    <name type="scientific">Peribacillus simplex</name>
    <dbReference type="NCBI Taxonomy" id="1478"/>
    <lineage>
        <taxon>Bacteria</taxon>
        <taxon>Bacillati</taxon>
        <taxon>Bacillota</taxon>
        <taxon>Bacilli</taxon>
        <taxon>Bacillales</taxon>
        <taxon>Bacillaceae</taxon>
        <taxon>Peribacillus</taxon>
    </lineage>
</organism>
<protein>
    <submittedName>
        <fullName evidence="1">Uncharacterized protein</fullName>
    </submittedName>
</protein>
<dbReference type="RefSeq" id="WP_061461316.1">
    <property type="nucleotide sequence ID" value="NZ_JAUCEY010000008.1"/>
</dbReference>
<proteinExistence type="predicted"/>
<accession>A0AAW7IVE2</accession>